<keyword evidence="3" id="KW-1185">Reference proteome</keyword>
<feature type="domain" description="DUF4333" evidence="1">
    <location>
        <begin position="39"/>
        <end position="111"/>
    </location>
</feature>
<dbReference type="EMBL" id="JAKMUV010000004">
    <property type="protein sequence ID" value="MCZ9304988.1"/>
    <property type="molecule type" value="Genomic_DNA"/>
</dbReference>
<dbReference type="Proteomes" id="UP001146505">
    <property type="component" value="Unassembled WGS sequence"/>
</dbReference>
<evidence type="ECO:0000259" key="1">
    <source>
        <dbReference type="Pfam" id="PF14230"/>
    </source>
</evidence>
<organism evidence="2 3">
    <name type="scientific">Corynebacterium macclintockiae</name>
    <dbReference type="NCBI Taxonomy" id="2913501"/>
    <lineage>
        <taxon>Bacteria</taxon>
        <taxon>Bacillati</taxon>
        <taxon>Actinomycetota</taxon>
        <taxon>Actinomycetes</taxon>
        <taxon>Mycobacteriales</taxon>
        <taxon>Corynebacteriaceae</taxon>
        <taxon>Corynebacterium</taxon>
    </lineage>
</organism>
<reference evidence="2" key="1">
    <citation type="submission" date="2022-02" db="EMBL/GenBank/DDBJ databases">
        <title>Corynebacterium sp. from urogenital microbiome.</title>
        <authorList>
            <person name="Cappelli E.A."/>
            <person name="Ribeiro T.G."/>
            <person name="Peixe L."/>
        </authorList>
    </citation>
    <scope>NUCLEOTIDE SEQUENCE</scope>
    <source>
        <strain evidence="2">C9Ua_112</strain>
    </source>
</reference>
<sequence>MNITRTFAGTSSRTSAGISTRMSRRIGAAFLTGALAITGLSACSLLGDREVAKEEVEKGISDSLEKEVGRKPERIECPSGLKAEEGAKLECKLHHSGDSISVDVTVDSVDGDNVHYNVEVADHVD</sequence>
<accession>A0A9X3M7B9</accession>
<evidence type="ECO:0000313" key="2">
    <source>
        <dbReference type="EMBL" id="MCZ9304988.1"/>
    </source>
</evidence>
<dbReference type="GeneID" id="301812991"/>
<protein>
    <submittedName>
        <fullName evidence="2">DUF4333 domain-containing protein</fullName>
    </submittedName>
</protein>
<evidence type="ECO:0000313" key="3">
    <source>
        <dbReference type="Proteomes" id="UP001146505"/>
    </source>
</evidence>
<name>A0A9X3M7B9_9CORY</name>
<comment type="caution">
    <text evidence="2">The sequence shown here is derived from an EMBL/GenBank/DDBJ whole genome shotgun (WGS) entry which is preliminary data.</text>
</comment>
<dbReference type="RefSeq" id="WP_034969335.1">
    <property type="nucleotide sequence ID" value="NZ_JAKMUV010000004.1"/>
</dbReference>
<dbReference type="AlphaFoldDB" id="A0A9X3M7B9"/>
<dbReference type="Pfam" id="PF14230">
    <property type="entry name" value="DUF4333"/>
    <property type="match status" value="1"/>
</dbReference>
<gene>
    <name evidence="2" type="ORF">L8U58_05475</name>
</gene>
<dbReference type="InterPro" id="IPR025637">
    <property type="entry name" value="DUF4333"/>
</dbReference>
<proteinExistence type="predicted"/>